<protein>
    <submittedName>
        <fullName evidence="2">Uncharacterized protein</fullName>
    </submittedName>
</protein>
<accession>A0AAD4MXU8</accession>
<dbReference type="InterPro" id="IPR008999">
    <property type="entry name" value="Actin-crosslinking"/>
</dbReference>
<feature type="signal peptide" evidence="1">
    <location>
        <begin position="1"/>
        <end position="17"/>
    </location>
</feature>
<comment type="caution">
    <text evidence="2">The sequence shown here is derived from an EMBL/GenBank/DDBJ whole genome shotgun (WGS) entry which is preliminary data.</text>
</comment>
<evidence type="ECO:0000313" key="2">
    <source>
        <dbReference type="EMBL" id="KAI1707054.1"/>
    </source>
</evidence>
<evidence type="ECO:0000256" key="1">
    <source>
        <dbReference type="SAM" id="SignalP"/>
    </source>
</evidence>
<dbReference type="SUPFAM" id="SSF50405">
    <property type="entry name" value="Actin-crosslinking proteins"/>
    <property type="match status" value="1"/>
</dbReference>
<dbReference type="CDD" id="cd00257">
    <property type="entry name" value="beta-trefoil_FSCN-like"/>
    <property type="match status" value="1"/>
</dbReference>
<feature type="chain" id="PRO_5041896835" evidence="1">
    <location>
        <begin position="18"/>
        <end position="159"/>
    </location>
</feature>
<dbReference type="Proteomes" id="UP001201812">
    <property type="component" value="Unassembled WGS sequence"/>
</dbReference>
<dbReference type="Gene3D" id="2.80.10.50">
    <property type="match status" value="1"/>
</dbReference>
<evidence type="ECO:0000313" key="3">
    <source>
        <dbReference type="Proteomes" id="UP001201812"/>
    </source>
</evidence>
<organism evidence="2 3">
    <name type="scientific">Ditylenchus destructor</name>
    <dbReference type="NCBI Taxonomy" id="166010"/>
    <lineage>
        <taxon>Eukaryota</taxon>
        <taxon>Metazoa</taxon>
        <taxon>Ecdysozoa</taxon>
        <taxon>Nematoda</taxon>
        <taxon>Chromadorea</taxon>
        <taxon>Rhabditida</taxon>
        <taxon>Tylenchina</taxon>
        <taxon>Tylenchomorpha</taxon>
        <taxon>Sphaerularioidea</taxon>
        <taxon>Anguinidae</taxon>
        <taxon>Anguininae</taxon>
        <taxon>Ditylenchus</taxon>
    </lineage>
</organism>
<proteinExistence type="predicted"/>
<keyword evidence="3" id="KW-1185">Reference proteome</keyword>
<sequence length="159" mass="17373">MYFFVFLIAAFLESVSSSLDSDNSSSVFEGVKLALRCDNNQHINSHGGKAQLSCVSPRISHWETFTVVHIAGHNVVSIKAVDSFFVNANWVESGWILLSNGVTTSPIAQFDQYTNDDATVSFKCHNNLFASRNAETNLVACTAPEIDANSKFTPVPVPE</sequence>
<dbReference type="EMBL" id="JAKKPZ010000043">
    <property type="protein sequence ID" value="KAI1707054.1"/>
    <property type="molecule type" value="Genomic_DNA"/>
</dbReference>
<name>A0AAD4MXU8_9BILA</name>
<keyword evidence="1" id="KW-0732">Signal</keyword>
<dbReference type="AlphaFoldDB" id="A0AAD4MXU8"/>
<reference evidence="2" key="1">
    <citation type="submission" date="2022-01" db="EMBL/GenBank/DDBJ databases">
        <title>Genome Sequence Resource for Two Populations of Ditylenchus destructor, the Migratory Endoparasitic Phytonematode.</title>
        <authorList>
            <person name="Zhang H."/>
            <person name="Lin R."/>
            <person name="Xie B."/>
        </authorList>
    </citation>
    <scope>NUCLEOTIDE SEQUENCE</scope>
    <source>
        <strain evidence="2">BazhouSP</strain>
    </source>
</reference>
<gene>
    <name evidence="2" type="ORF">DdX_12643</name>
</gene>